<sequence length="193" mass="19637">MSGTGKVLSYGAFTVMALFGLLGVMFVAGEAFDDPGGWSAVGMTASWLVPLVALSVFAVLRPESAGPVFVAATALAVGFTLADSAFGIIPRDDWGPVAAIVVFALGVALAFLGLRRAMLAGLLMVTAGLAQLAATVIVIAMRAAGDEPGASAMLGGSSGVVMVPLLVVGFLFVLAGSFGHERGHDRVEHPDYR</sequence>
<feature type="transmembrane region" description="Helical" evidence="1">
    <location>
        <begin position="94"/>
        <end position="112"/>
    </location>
</feature>
<evidence type="ECO:0000256" key="1">
    <source>
        <dbReference type="SAM" id="Phobius"/>
    </source>
</evidence>
<feature type="transmembrane region" description="Helical" evidence="1">
    <location>
        <begin position="67"/>
        <end position="88"/>
    </location>
</feature>
<comment type="caution">
    <text evidence="2">The sequence shown here is derived from an EMBL/GenBank/DDBJ whole genome shotgun (WGS) entry which is preliminary data.</text>
</comment>
<organism evidence="2 3">
    <name type="scientific">Kribbella orskensis</name>
    <dbReference type="NCBI Taxonomy" id="2512216"/>
    <lineage>
        <taxon>Bacteria</taxon>
        <taxon>Bacillati</taxon>
        <taxon>Actinomycetota</taxon>
        <taxon>Actinomycetes</taxon>
        <taxon>Propionibacteriales</taxon>
        <taxon>Kribbellaceae</taxon>
        <taxon>Kribbella</taxon>
    </lineage>
</organism>
<proteinExistence type="predicted"/>
<gene>
    <name evidence="2" type="ORF">EV644_13828</name>
</gene>
<dbReference type="EMBL" id="SLWM01000038">
    <property type="protein sequence ID" value="TCO09949.1"/>
    <property type="molecule type" value="Genomic_DNA"/>
</dbReference>
<name>A0ABY2B9V6_9ACTN</name>
<evidence type="ECO:0000313" key="3">
    <source>
        <dbReference type="Proteomes" id="UP000295818"/>
    </source>
</evidence>
<feature type="transmembrane region" description="Helical" evidence="1">
    <location>
        <begin position="153"/>
        <end position="176"/>
    </location>
</feature>
<feature type="transmembrane region" description="Helical" evidence="1">
    <location>
        <begin position="7"/>
        <end position="28"/>
    </location>
</feature>
<accession>A0ABY2B9V6</accession>
<keyword evidence="1" id="KW-0812">Transmembrane</keyword>
<keyword evidence="1" id="KW-1133">Transmembrane helix</keyword>
<reference evidence="2 3" key="1">
    <citation type="journal article" date="2015" name="Stand. Genomic Sci.">
        <title>Genomic Encyclopedia of Bacterial and Archaeal Type Strains, Phase III: the genomes of soil and plant-associated and newly described type strains.</title>
        <authorList>
            <person name="Whitman W.B."/>
            <person name="Woyke T."/>
            <person name="Klenk H.P."/>
            <person name="Zhou Y."/>
            <person name="Lilburn T.G."/>
            <person name="Beck B.J."/>
            <person name="De Vos P."/>
            <person name="Vandamme P."/>
            <person name="Eisen J.A."/>
            <person name="Garrity G."/>
            <person name="Hugenholtz P."/>
            <person name="Kyrpides N.C."/>
        </authorList>
    </citation>
    <scope>NUCLEOTIDE SEQUENCE [LARGE SCALE GENOMIC DNA]</scope>
    <source>
        <strain evidence="2 3">VKM Ac-2538</strain>
    </source>
</reference>
<protein>
    <submittedName>
        <fullName evidence="2">Uncharacterized protein</fullName>
    </submittedName>
</protein>
<feature type="transmembrane region" description="Helical" evidence="1">
    <location>
        <begin position="119"/>
        <end position="141"/>
    </location>
</feature>
<evidence type="ECO:0000313" key="2">
    <source>
        <dbReference type="EMBL" id="TCO09949.1"/>
    </source>
</evidence>
<keyword evidence="1" id="KW-0472">Membrane</keyword>
<dbReference type="Proteomes" id="UP000295818">
    <property type="component" value="Unassembled WGS sequence"/>
</dbReference>
<keyword evidence="3" id="KW-1185">Reference proteome</keyword>
<feature type="transmembrane region" description="Helical" evidence="1">
    <location>
        <begin position="40"/>
        <end position="60"/>
    </location>
</feature>